<organism evidence="2 3">
    <name type="scientific">Strongyloides venezuelensis</name>
    <name type="common">Threadworm</name>
    <dbReference type="NCBI Taxonomy" id="75913"/>
    <lineage>
        <taxon>Eukaryota</taxon>
        <taxon>Metazoa</taxon>
        <taxon>Ecdysozoa</taxon>
        <taxon>Nematoda</taxon>
        <taxon>Chromadorea</taxon>
        <taxon>Rhabditida</taxon>
        <taxon>Tylenchina</taxon>
        <taxon>Panagrolaimomorpha</taxon>
        <taxon>Strongyloidoidea</taxon>
        <taxon>Strongyloididae</taxon>
        <taxon>Strongyloides</taxon>
    </lineage>
</organism>
<sequence length="117" mass="13220">MESENYIKTNFTNSSVLTSKSDNSTNPITKPDASMSSDFKNVPDCSKINHIHSTPAIIKARRIHEQLHIQSPSDNLLSPCTKKLFSNKPRSKKISASHPINILRTKQQEALYNQKKE</sequence>
<dbReference type="InterPro" id="IPR007727">
    <property type="entry name" value="Spo12"/>
</dbReference>
<reference evidence="3" key="2">
    <citation type="submission" date="2015-08" db="UniProtKB">
        <authorList>
            <consortium name="WormBaseParasite"/>
        </authorList>
    </citation>
    <scope>IDENTIFICATION</scope>
</reference>
<keyword evidence="2" id="KW-1185">Reference proteome</keyword>
<protein>
    <submittedName>
        <fullName evidence="3">Spo12p</fullName>
    </submittedName>
</protein>
<accession>A0A0K0F771</accession>
<reference evidence="2" key="1">
    <citation type="submission" date="2014-07" db="EMBL/GenBank/DDBJ databases">
        <authorList>
            <person name="Martin A.A"/>
            <person name="De Silva N."/>
        </authorList>
    </citation>
    <scope>NUCLEOTIDE SEQUENCE</scope>
</reference>
<dbReference type="Pfam" id="PF05032">
    <property type="entry name" value="Spo12"/>
    <property type="match status" value="1"/>
</dbReference>
<dbReference type="AlphaFoldDB" id="A0A0K0F771"/>
<dbReference type="Proteomes" id="UP000035680">
    <property type="component" value="Unassembled WGS sequence"/>
</dbReference>
<evidence type="ECO:0000313" key="2">
    <source>
        <dbReference type="Proteomes" id="UP000035680"/>
    </source>
</evidence>
<evidence type="ECO:0000256" key="1">
    <source>
        <dbReference type="SAM" id="MobiDB-lite"/>
    </source>
</evidence>
<feature type="region of interest" description="Disordered" evidence="1">
    <location>
        <begin position="1"/>
        <end position="37"/>
    </location>
</feature>
<name>A0A0K0F771_STRVS</name>
<evidence type="ECO:0000313" key="3">
    <source>
        <dbReference type="WBParaSite" id="SVE_0466700.1"/>
    </source>
</evidence>
<proteinExistence type="predicted"/>
<dbReference type="WBParaSite" id="SVE_0466700.1">
    <property type="protein sequence ID" value="SVE_0466700.1"/>
    <property type="gene ID" value="SVE_0466700"/>
</dbReference>